<dbReference type="RefSeq" id="WP_336472604.1">
    <property type="nucleotide sequence ID" value="NZ_JBAWSX010000006.1"/>
</dbReference>
<organism evidence="1 2">
    <name type="scientific">Bacillus bruguierae</name>
    <dbReference type="NCBI Taxonomy" id="3127667"/>
    <lineage>
        <taxon>Bacteria</taxon>
        <taxon>Bacillati</taxon>
        <taxon>Bacillota</taxon>
        <taxon>Bacilli</taxon>
        <taxon>Bacillales</taxon>
        <taxon>Bacillaceae</taxon>
        <taxon>Bacillus</taxon>
    </lineage>
</organism>
<protein>
    <submittedName>
        <fullName evidence="1">Uncharacterized protein</fullName>
    </submittedName>
</protein>
<gene>
    <name evidence="1" type="ORF">WAZ07_11745</name>
</gene>
<name>A0ABU8FH19_9BACI</name>
<keyword evidence="2" id="KW-1185">Reference proteome</keyword>
<proteinExistence type="predicted"/>
<evidence type="ECO:0000313" key="2">
    <source>
        <dbReference type="Proteomes" id="UP001372526"/>
    </source>
</evidence>
<evidence type="ECO:0000313" key="1">
    <source>
        <dbReference type="EMBL" id="MEI4801988.1"/>
    </source>
</evidence>
<sequence length="108" mass="12738">MKYTYEFFKGPFNTLMIKLSEKISLVGEVLENDIQNGDGLFWISRIDKVLNKELDIIELGGNSCDLEIQRDYTKITHRYIEDENNSCMIETFELKELILIWVAENRKI</sequence>
<reference evidence="1 2" key="1">
    <citation type="submission" date="2024-01" db="EMBL/GenBank/DDBJ databases">
        <title>Seven novel Bacillus-like species.</title>
        <authorList>
            <person name="Liu G."/>
        </authorList>
    </citation>
    <scope>NUCLEOTIDE SEQUENCE [LARGE SCALE GENOMIC DNA]</scope>
    <source>
        <strain evidence="1 2">FJAT-51639</strain>
    </source>
</reference>
<dbReference type="Proteomes" id="UP001372526">
    <property type="component" value="Unassembled WGS sequence"/>
</dbReference>
<dbReference type="EMBL" id="JBAWSX010000006">
    <property type="protein sequence ID" value="MEI4801988.1"/>
    <property type="molecule type" value="Genomic_DNA"/>
</dbReference>
<comment type="caution">
    <text evidence="1">The sequence shown here is derived from an EMBL/GenBank/DDBJ whole genome shotgun (WGS) entry which is preliminary data.</text>
</comment>
<accession>A0ABU8FH19</accession>